<evidence type="ECO:0000256" key="1">
    <source>
        <dbReference type="ARBA" id="ARBA00001946"/>
    </source>
</evidence>
<dbReference type="InterPro" id="IPR032630">
    <property type="entry name" value="P_typ_ATPase_c"/>
</dbReference>
<keyword evidence="8 16" id="KW-0067">ATP-binding</keyword>
<dbReference type="SUPFAM" id="SSF81660">
    <property type="entry name" value="Metal cation-transporting ATPase, ATP-binding domain N"/>
    <property type="match status" value="1"/>
</dbReference>
<feature type="binding site" evidence="17">
    <location>
        <position position="1019"/>
    </location>
    <ligand>
        <name>Mg(2+)</name>
        <dbReference type="ChEBI" id="CHEBI:18420"/>
    </ligand>
</feature>
<feature type="binding site" evidence="17">
    <location>
        <position position="1015"/>
    </location>
    <ligand>
        <name>Mg(2+)</name>
        <dbReference type="ChEBI" id="CHEBI:18420"/>
    </ligand>
</feature>
<dbReference type="FunFam" id="3.40.50.1000:FF:000023">
    <property type="entry name" value="Phospholipid-transporting ATPase"/>
    <property type="match status" value="1"/>
</dbReference>
<comment type="catalytic activity">
    <reaction evidence="13 18">
        <text>ATP + H2O + phospholipidSide 1 = ADP + phosphate + phospholipidSide 2.</text>
        <dbReference type="EC" id="7.6.2.1"/>
    </reaction>
</comment>
<dbReference type="SUPFAM" id="SSF81653">
    <property type="entry name" value="Calcium ATPase, transduction domain A"/>
    <property type="match status" value="1"/>
</dbReference>
<evidence type="ECO:0000256" key="2">
    <source>
        <dbReference type="ARBA" id="ARBA00004477"/>
    </source>
</evidence>
<dbReference type="EC" id="7.6.2.1" evidence="18"/>
<dbReference type="PROSITE" id="PS00154">
    <property type="entry name" value="ATPASE_E1_E2"/>
    <property type="match status" value="1"/>
</dbReference>
<dbReference type="InterPro" id="IPR036412">
    <property type="entry name" value="HAD-like_sf"/>
</dbReference>
<gene>
    <name evidence="23" type="primary">ATP10D</name>
</gene>
<feature type="transmembrane region" description="Helical" evidence="18">
    <location>
        <begin position="1072"/>
        <end position="1092"/>
    </location>
</feature>
<dbReference type="NCBIfam" id="TIGR01652">
    <property type="entry name" value="ATPase-Plipid"/>
    <property type="match status" value="2"/>
</dbReference>
<dbReference type="SFLD" id="SFLDS00003">
    <property type="entry name" value="Haloacid_Dehalogenase"/>
    <property type="match status" value="1"/>
</dbReference>
<feature type="domain" description="P-type ATPase C-terminal" evidence="21">
    <location>
        <begin position="1041"/>
        <end position="1151"/>
    </location>
</feature>
<dbReference type="CTD" id="57205"/>
<feature type="binding site" evidence="16">
    <location>
        <position position="428"/>
    </location>
    <ligand>
        <name>ATP</name>
        <dbReference type="ChEBI" id="CHEBI:30616"/>
    </ligand>
</feature>
<dbReference type="InterPro" id="IPR032631">
    <property type="entry name" value="P-type_ATPase_N"/>
</dbReference>
<evidence type="ECO:0000256" key="13">
    <source>
        <dbReference type="ARBA" id="ARBA00034036"/>
    </source>
</evidence>
<comment type="subcellular location">
    <subcellularLocation>
        <location evidence="2">Endoplasmic reticulum membrane</location>
        <topology evidence="2">Multi-pass membrane protein</topology>
    </subcellularLocation>
    <subcellularLocation>
        <location evidence="18">Membrane</location>
        <topology evidence="18">Multi-pass membrane protein</topology>
    </subcellularLocation>
</comment>
<dbReference type="SFLD" id="SFLDF00027">
    <property type="entry name" value="p-type_atpase"/>
    <property type="match status" value="1"/>
</dbReference>
<dbReference type="Pfam" id="PF13246">
    <property type="entry name" value="Cation_ATPase"/>
    <property type="match status" value="1"/>
</dbReference>
<feature type="binding site" evidence="16">
    <location>
        <position position="1018"/>
    </location>
    <ligand>
        <name>ATP</name>
        <dbReference type="ChEBI" id="CHEBI:30616"/>
    </ligand>
</feature>
<dbReference type="Gene3D" id="3.40.50.1000">
    <property type="entry name" value="HAD superfamily/HAD-like"/>
    <property type="match status" value="2"/>
</dbReference>
<dbReference type="GO" id="GO:0005524">
    <property type="term" value="F:ATP binding"/>
    <property type="evidence" value="ECO:0007669"/>
    <property type="project" value="UniProtKB-UniRule"/>
</dbReference>
<feature type="binding site" evidence="17">
    <location>
        <position position="428"/>
    </location>
    <ligand>
        <name>Mg(2+)</name>
        <dbReference type="ChEBI" id="CHEBI:18420"/>
    </ligand>
</feature>
<dbReference type="GO" id="GO:0005886">
    <property type="term" value="C:plasma membrane"/>
    <property type="evidence" value="ECO:0007669"/>
    <property type="project" value="TreeGrafter"/>
</dbReference>
<dbReference type="RefSeq" id="XP_025030058.1">
    <property type="nucleotide sequence ID" value="XM_025174290.1"/>
</dbReference>
<feature type="transmembrane region" description="Helical" evidence="18">
    <location>
        <begin position="1185"/>
        <end position="1210"/>
    </location>
</feature>
<dbReference type="AlphaFoldDB" id="A0A9F5J5A0"/>
<comment type="catalytic activity">
    <reaction evidence="14">
        <text>a beta-D-glucosyl-(1&lt;-&gt;1')-N-acylsphing-4-enine(out) + ATP + H2O = a beta-D-glucosyl-(1&lt;-&gt;1')-N-acylsphing-4-enine(in) + ADP + phosphate + H(+)</text>
        <dbReference type="Rhea" id="RHEA:66036"/>
        <dbReference type="ChEBI" id="CHEBI:15377"/>
        <dbReference type="ChEBI" id="CHEBI:15378"/>
        <dbReference type="ChEBI" id="CHEBI:22801"/>
        <dbReference type="ChEBI" id="CHEBI:30616"/>
        <dbReference type="ChEBI" id="CHEBI:43474"/>
        <dbReference type="ChEBI" id="CHEBI:456216"/>
    </reaction>
    <physiologicalReaction direction="left-to-right" evidence="14">
        <dbReference type="Rhea" id="RHEA:66037"/>
    </physiologicalReaction>
</comment>
<reference evidence="23" key="1">
    <citation type="submission" date="2025-08" db="UniProtKB">
        <authorList>
            <consortium name="RefSeq"/>
        </authorList>
    </citation>
    <scope>IDENTIFICATION</scope>
    <source>
        <tissue evidence="23">Liver</tissue>
    </source>
</reference>
<evidence type="ECO:0000256" key="15">
    <source>
        <dbReference type="PIRSR" id="PIRSR606539-1"/>
    </source>
</evidence>
<dbReference type="SFLD" id="SFLDG00002">
    <property type="entry name" value="C1.7:_P-type_atpase_like"/>
    <property type="match status" value="1"/>
</dbReference>
<keyword evidence="12 18" id="KW-0472">Membrane</keyword>
<feature type="binding site" evidence="16">
    <location>
        <position position="763"/>
    </location>
    <ligand>
        <name>ATP</name>
        <dbReference type="ChEBI" id="CHEBI:30616"/>
    </ligand>
</feature>
<feature type="active site" description="4-aspartylphosphate intermediate" evidence="15">
    <location>
        <position position="428"/>
    </location>
</feature>
<dbReference type="FunFam" id="3.40.1110.10:FF:000009">
    <property type="entry name" value="Phospholipid-transporting ATPase"/>
    <property type="match status" value="1"/>
</dbReference>
<dbReference type="SUPFAM" id="SSF56784">
    <property type="entry name" value="HAD-like"/>
    <property type="match status" value="1"/>
</dbReference>
<dbReference type="GO" id="GO:0140351">
    <property type="term" value="F:glycosylceramide flippase activity"/>
    <property type="evidence" value="ECO:0007669"/>
    <property type="project" value="UniProtKB-ARBA"/>
</dbReference>
<dbReference type="Pfam" id="PF00122">
    <property type="entry name" value="E1-E2_ATPase"/>
    <property type="match status" value="1"/>
</dbReference>
<evidence type="ECO:0000256" key="9">
    <source>
        <dbReference type="ARBA" id="ARBA00022842"/>
    </source>
</evidence>
<keyword evidence="22" id="KW-1185">Reference proteome</keyword>
<feature type="binding site" evidence="16">
    <location>
        <position position="429"/>
    </location>
    <ligand>
        <name>ATP</name>
        <dbReference type="ChEBI" id="CHEBI:30616"/>
    </ligand>
</feature>
<dbReference type="Gene3D" id="1.20.1110.10">
    <property type="entry name" value="Calcium-transporting ATPase, transmembrane domain"/>
    <property type="match status" value="1"/>
</dbReference>
<dbReference type="InterPro" id="IPR059000">
    <property type="entry name" value="ATPase_P-type_domA"/>
</dbReference>
<dbReference type="Pfam" id="PF16209">
    <property type="entry name" value="PhoLip_ATPase_N"/>
    <property type="match status" value="1"/>
</dbReference>
<feature type="binding site" evidence="16">
    <location>
        <position position="888"/>
    </location>
    <ligand>
        <name>ATP</name>
        <dbReference type="ChEBI" id="CHEBI:30616"/>
    </ligand>
</feature>
<dbReference type="InterPro" id="IPR006539">
    <property type="entry name" value="P-type_ATPase_IV"/>
</dbReference>
<name>A0A9F5J5A0_PYTBI</name>
<dbReference type="PRINTS" id="PR00119">
    <property type="entry name" value="CATATPASE"/>
</dbReference>
<evidence type="ECO:0000256" key="17">
    <source>
        <dbReference type="PIRSR" id="PIRSR606539-3"/>
    </source>
</evidence>
<comment type="similarity">
    <text evidence="3 18">Belongs to the cation transport ATPase (P-type) (TC 3.A.3) family. Type IV subfamily.</text>
</comment>
<keyword evidence="7" id="KW-0256">Endoplasmic reticulum</keyword>
<dbReference type="GO" id="GO:0016887">
    <property type="term" value="F:ATP hydrolysis activity"/>
    <property type="evidence" value="ECO:0007669"/>
    <property type="project" value="InterPro"/>
</dbReference>
<evidence type="ECO:0000259" key="19">
    <source>
        <dbReference type="Pfam" id="PF00122"/>
    </source>
</evidence>
<dbReference type="GeneID" id="103056906"/>
<feature type="binding site" evidence="17">
    <location>
        <position position="430"/>
    </location>
    <ligand>
        <name>Mg(2+)</name>
        <dbReference type="ChEBI" id="CHEBI:18420"/>
    </ligand>
</feature>
<sequence length="1274" mass="144931">MAERWWGARHCWRWLKSAMCRQNSIRPGAPSCDTLLPPEKPKKHRVVIPWPTHFKEEYKKVSNLYRNNNIRTTKYRFWSFIPRNLFEQFHRAANLYFLFIVLLNWVPVVEAFRKEITMIPLCVVLTIIAVKDGLEDYTKYKLDKKINNLVTSAYSRREKDYVDKFWKDVTVGDFIRLSCNEEIPADMILIYSTDGDGICHIETSSLDGETNLKQKQVVKGFAEQVNEVNPEDIICRIECESPNNDLNSFRGFIENTEQERVGLNKDNLLMRGCTVRNTETVVGIVVYAGHETKAMLNTTGARYKRSKLEKRMNGDILWCVLLLIVMCFTGAIGHGLWLSAHTVPPLYTSGKQPPAGLGGFLMFWTMIILLQVLIPISVYVSIEFVKLGHIFLIKHDIDLYDETSDRKIQCGSLNIAEDLGQIEYIFSDKTGTLTENKMVFRRCSIAGLEYGHEEHAKRLETYQDYETDEDDGAFFSSHCSLKHPSRAKFFGRKSSGFLSSRVFHSTSTMGLGGWRQLAFSSPLETDVVPDMRLVKKVNHISFKAYSYTENLRSIPEIVYITEFFIALAICNTVVVSTPDQPRLKRRWSSMVRMPALNLGEFKNIFQRLSSIRRMSPQSSGSSGGHFESPKRAGRLSVHVKFPSSLPVQLSDSLEMQGLSPGQKMPDTLSAPDDRREELLCESLNATEICYEAESPDEAALVHAARAYQCTLKARSPEQVQIDFGPLGTLTFQLLHILPFDSIRKRMSVVVKHPILNKVVVYTKGADAAIMNLLDMELTGNKKIGMQKNAVKAKTQKHLNDYATKGLRTLCISMKVLSDEEYEEWLKGQYAAESSIECREQLLLESAERLEDKLTLLGASGIEDRLQEGVPETIEALRKAGINIWMLTGDKRETAINIAYSCKLLDVSDRLFTLEVDSLEACASMVKNILEEINRMIHTKKRRNPSGTEMSTSSFALIINGPTLEFALHKKVQRAFMQLAARVRAVICCRATPLQKSKMVKHVQTELQVMTLAIGDGANDVSMIQVANIGIGISGQEGMQAVLASDFAISQFRHLKKLLFVHGHWCYTRLADMILYFFYKNVAYVNLLFWYQFYCGFSGTPMIDYWSLIFFNLLFTSVPPVIYGVLDKDVSAETLMNNPELYKASQKNETFRGSDVDVYSFGNPMNTTMFFIILLHLLIESKNVNIIHFSVFAGSIFLYFFVLGLLGAFCVLCNPPANPYWIIQRQLVNPMFYLVCMISITLALLPRYLFRVIQTTVFPSPLIQARILEQQSRVR</sequence>
<keyword evidence="4 18" id="KW-0812">Transmembrane</keyword>
<dbReference type="InterPro" id="IPR023299">
    <property type="entry name" value="ATPase_P-typ_cyto_dom_N"/>
</dbReference>
<evidence type="ECO:0000256" key="16">
    <source>
        <dbReference type="PIRSR" id="PIRSR606539-2"/>
    </source>
</evidence>
<feature type="binding site" evidence="16">
    <location>
        <position position="995"/>
    </location>
    <ligand>
        <name>ATP</name>
        <dbReference type="ChEBI" id="CHEBI:30616"/>
    </ligand>
</feature>
<evidence type="ECO:0000259" key="20">
    <source>
        <dbReference type="Pfam" id="PF16209"/>
    </source>
</evidence>
<dbReference type="FunFam" id="2.70.150.10:FF:000022">
    <property type="entry name" value="Phospholipid-transporting ATPase"/>
    <property type="match status" value="1"/>
</dbReference>
<dbReference type="GO" id="GO:0000287">
    <property type="term" value="F:magnesium ion binding"/>
    <property type="evidence" value="ECO:0007669"/>
    <property type="project" value="UniProtKB-UniRule"/>
</dbReference>
<feature type="transmembrane region" description="Helical" evidence="18">
    <location>
        <begin position="1104"/>
        <end position="1125"/>
    </location>
</feature>
<dbReference type="InterPro" id="IPR023214">
    <property type="entry name" value="HAD_sf"/>
</dbReference>
<dbReference type="InterPro" id="IPR044492">
    <property type="entry name" value="P_typ_ATPase_HD_dom"/>
</dbReference>
<evidence type="ECO:0000259" key="21">
    <source>
        <dbReference type="Pfam" id="PF16212"/>
    </source>
</evidence>
<feature type="binding site" evidence="16">
    <location>
        <position position="889"/>
    </location>
    <ligand>
        <name>ATP</name>
        <dbReference type="ChEBI" id="CHEBI:30616"/>
    </ligand>
</feature>
<keyword evidence="11 18" id="KW-1133">Transmembrane helix</keyword>
<comment type="cofactor">
    <cofactor evidence="1 17">
        <name>Mg(2+)</name>
        <dbReference type="ChEBI" id="CHEBI:18420"/>
    </cofactor>
</comment>
<dbReference type="PANTHER" id="PTHR24092:SF84">
    <property type="entry name" value="PHOSPHOLIPID-TRANSPORTING ATPASE VD"/>
    <property type="match status" value="1"/>
</dbReference>
<feature type="transmembrane region" description="Helical" evidence="18">
    <location>
        <begin position="1230"/>
        <end position="1249"/>
    </location>
</feature>
<evidence type="ECO:0000256" key="6">
    <source>
        <dbReference type="ARBA" id="ARBA00022741"/>
    </source>
</evidence>
<feature type="binding site" evidence="16">
    <location>
        <position position="697"/>
    </location>
    <ligand>
        <name>ATP</name>
        <dbReference type="ChEBI" id="CHEBI:30616"/>
    </ligand>
</feature>
<feature type="transmembrane region" description="Helical" evidence="18">
    <location>
        <begin position="316"/>
        <end position="337"/>
    </location>
</feature>
<feature type="transmembrane region" description="Helical" evidence="18">
    <location>
        <begin position="1157"/>
        <end position="1178"/>
    </location>
</feature>
<feature type="domain" description="P-type ATPase N-terminal" evidence="20">
    <location>
        <begin position="56"/>
        <end position="117"/>
    </location>
</feature>
<dbReference type="GO" id="GO:1990531">
    <property type="term" value="C:phospholipid-translocating ATPase complex"/>
    <property type="evidence" value="ECO:0007669"/>
    <property type="project" value="UniProtKB-ARBA"/>
</dbReference>
<feature type="binding site" evidence="16">
    <location>
        <position position="739"/>
    </location>
    <ligand>
        <name>ATP</name>
        <dbReference type="ChEBI" id="CHEBI:30616"/>
    </ligand>
</feature>
<dbReference type="Pfam" id="PF16212">
    <property type="entry name" value="PhoLip_ATPase_C"/>
    <property type="match status" value="1"/>
</dbReference>
<dbReference type="Gene3D" id="2.70.150.10">
    <property type="entry name" value="Calcium-transporting ATPase, cytoplasmic transduction domain A"/>
    <property type="match status" value="1"/>
</dbReference>
<dbReference type="NCBIfam" id="TIGR01494">
    <property type="entry name" value="ATPase_P-type"/>
    <property type="match status" value="2"/>
</dbReference>
<feature type="transmembrane region" description="Helical" evidence="18">
    <location>
        <begin position="118"/>
        <end position="134"/>
    </location>
</feature>
<evidence type="ECO:0000256" key="5">
    <source>
        <dbReference type="ARBA" id="ARBA00022723"/>
    </source>
</evidence>
<evidence type="ECO:0000256" key="7">
    <source>
        <dbReference type="ARBA" id="ARBA00022824"/>
    </source>
</evidence>
<feature type="binding site" evidence="16">
    <location>
        <position position="430"/>
    </location>
    <ligand>
        <name>ATP</name>
        <dbReference type="ChEBI" id="CHEBI:30616"/>
    </ligand>
</feature>
<feature type="domain" description="P-type ATPase A" evidence="19">
    <location>
        <begin position="151"/>
        <end position="293"/>
    </location>
</feature>
<dbReference type="InterPro" id="IPR023298">
    <property type="entry name" value="ATPase_P-typ_TM_dom_sf"/>
</dbReference>
<evidence type="ECO:0000256" key="10">
    <source>
        <dbReference type="ARBA" id="ARBA00022967"/>
    </source>
</evidence>
<feature type="transmembrane region" description="Helical" evidence="18">
    <location>
        <begin position="93"/>
        <end position="112"/>
    </location>
</feature>
<dbReference type="InterPro" id="IPR018303">
    <property type="entry name" value="ATPase_P-typ_P_site"/>
</dbReference>
<keyword evidence="5 17" id="KW-0479">Metal-binding</keyword>
<evidence type="ECO:0000256" key="3">
    <source>
        <dbReference type="ARBA" id="ARBA00008109"/>
    </source>
</evidence>
<dbReference type="Proteomes" id="UP000695026">
    <property type="component" value="Unplaced"/>
</dbReference>
<dbReference type="SUPFAM" id="SSF81665">
    <property type="entry name" value="Calcium ATPase, transmembrane domain M"/>
    <property type="match status" value="1"/>
</dbReference>
<evidence type="ECO:0000256" key="18">
    <source>
        <dbReference type="RuleBase" id="RU362033"/>
    </source>
</evidence>
<dbReference type="FunFam" id="3.40.50.1000:FF:000001">
    <property type="entry name" value="Phospholipid-transporting ATPase IC"/>
    <property type="match status" value="1"/>
</dbReference>
<evidence type="ECO:0000256" key="11">
    <source>
        <dbReference type="ARBA" id="ARBA00022989"/>
    </source>
</evidence>
<keyword evidence="9 17" id="KW-0460">Magnesium</keyword>
<dbReference type="Gene3D" id="3.40.1110.10">
    <property type="entry name" value="Calcium-transporting ATPase, cytoplasmic domain N"/>
    <property type="match status" value="2"/>
</dbReference>
<feature type="binding site" evidence="16">
    <location>
        <position position="887"/>
    </location>
    <ligand>
        <name>ATP</name>
        <dbReference type="ChEBI" id="CHEBI:30616"/>
    </ligand>
</feature>
<keyword evidence="10 18" id="KW-1278">Translocase</keyword>
<dbReference type="GO" id="GO:0005789">
    <property type="term" value="C:endoplasmic reticulum membrane"/>
    <property type="evidence" value="ECO:0007669"/>
    <property type="project" value="UniProtKB-SubCell"/>
</dbReference>
<organism evidence="22 23">
    <name type="scientific">Python bivittatus</name>
    <name type="common">Burmese python</name>
    <name type="synonym">Python molurus bivittatus</name>
    <dbReference type="NCBI Taxonomy" id="176946"/>
    <lineage>
        <taxon>Eukaryota</taxon>
        <taxon>Metazoa</taxon>
        <taxon>Chordata</taxon>
        <taxon>Craniata</taxon>
        <taxon>Vertebrata</taxon>
        <taxon>Euteleostomi</taxon>
        <taxon>Lepidosauria</taxon>
        <taxon>Squamata</taxon>
        <taxon>Bifurcata</taxon>
        <taxon>Unidentata</taxon>
        <taxon>Episquamata</taxon>
        <taxon>Toxicofera</taxon>
        <taxon>Serpentes</taxon>
        <taxon>Henophidia</taxon>
        <taxon>Pythonidae</taxon>
        <taxon>Python</taxon>
    </lineage>
</organism>
<evidence type="ECO:0000256" key="14">
    <source>
        <dbReference type="ARBA" id="ARBA00050913"/>
    </source>
</evidence>
<evidence type="ECO:0000256" key="8">
    <source>
        <dbReference type="ARBA" id="ARBA00022840"/>
    </source>
</evidence>
<feature type="transmembrane region" description="Helical" evidence="18">
    <location>
        <begin position="357"/>
        <end position="382"/>
    </location>
</feature>
<keyword evidence="6 16" id="KW-0547">Nucleotide-binding</keyword>
<dbReference type="GO" id="GO:0045332">
    <property type="term" value="P:phospholipid translocation"/>
    <property type="evidence" value="ECO:0007669"/>
    <property type="project" value="TreeGrafter"/>
</dbReference>
<evidence type="ECO:0000256" key="12">
    <source>
        <dbReference type="ARBA" id="ARBA00023136"/>
    </source>
</evidence>
<feature type="binding site" evidence="16">
    <location>
        <position position="1019"/>
    </location>
    <ligand>
        <name>ATP</name>
        <dbReference type="ChEBI" id="CHEBI:30616"/>
    </ligand>
</feature>
<feature type="binding site" evidence="16">
    <location>
        <position position="989"/>
    </location>
    <ligand>
        <name>ATP</name>
        <dbReference type="ChEBI" id="CHEBI:30616"/>
    </ligand>
</feature>
<feature type="transmembrane region" description="Helical" evidence="18">
    <location>
        <begin position="557"/>
        <end position="576"/>
    </location>
</feature>
<proteinExistence type="inferred from homology"/>
<dbReference type="InterPro" id="IPR001757">
    <property type="entry name" value="P_typ_ATPase"/>
</dbReference>
<evidence type="ECO:0000313" key="23">
    <source>
        <dbReference type="RefSeq" id="XP_025030058.1"/>
    </source>
</evidence>
<protein>
    <recommendedName>
        <fullName evidence="18">Phospholipid-transporting ATPase</fullName>
        <ecNumber evidence="18">7.6.2.1</ecNumber>
    </recommendedName>
</protein>
<dbReference type="CDD" id="cd02073">
    <property type="entry name" value="P-type_ATPase_APLT_Dnf-like"/>
    <property type="match status" value="1"/>
</dbReference>
<dbReference type="PANTHER" id="PTHR24092">
    <property type="entry name" value="PROBABLE PHOSPHOLIPID-TRANSPORTING ATPASE"/>
    <property type="match status" value="1"/>
</dbReference>
<feature type="binding site" evidence="16">
    <location>
        <position position="807"/>
    </location>
    <ligand>
        <name>ATP</name>
        <dbReference type="ChEBI" id="CHEBI:30616"/>
    </ligand>
</feature>
<evidence type="ECO:0000313" key="22">
    <source>
        <dbReference type="Proteomes" id="UP000695026"/>
    </source>
</evidence>
<evidence type="ECO:0000256" key="4">
    <source>
        <dbReference type="ARBA" id="ARBA00022692"/>
    </source>
</evidence>
<dbReference type="InterPro" id="IPR008250">
    <property type="entry name" value="ATPase_P-typ_transduc_dom_A_sf"/>
</dbReference>
<accession>A0A9F5J5A0</accession>